<feature type="binding site" evidence="6">
    <location>
        <position position="270"/>
    </location>
    <ligand>
        <name>S-adenosyl-L-methionine</name>
        <dbReference type="ChEBI" id="CHEBI:59789"/>
    </ligand>
</feature>
<keyword evidence="5" id="KW-0411">Iron-sulfur</keyword>
<evidence type="ECO:0000256" key="1">
    <source>
        <dbReference type="ARBA" id="ARBA00022485"/>
    </source>
</evidence>
<keyword evidence="2 6" id="KW-0489">Methyltransferase</keyword>
<keyword evidence="1" id="KW-0004">4Fe-4S</keyword>
<dbReference type="PROSITE" id="PS51687">
    <property type="entry name" value="SAM_MT_RNA_M5U"/>
    <property type="match status" value="1"/>
</dbReference>
<name>A0ABW3FEU1_9HYPH</name>
<keyword evidence="4 6" id="KW-0949">S-adenosyl-L-methionine</keyword>
<organism evidence="8 9">
    <name type="scientific">Pseudahrensia aquimaris</name>
    <dbReference type="NCBI Taxonomy" id="744461"/>
    <lineage>
        <taxon>Bacteria</taxon>
        <taxon>Pseudomonadati</taxon>
        <taxon>Pseudomonadota</taxon>
        <taxon>Alphaproteobacteria</taxon>
        <taxon>Hyphomicrobiales</taxon>
        <taxon>Ahrensiaceae</taxon>
        <taxon>Pseudahrensia</taxon>
    </lineage>
</organism>
<dbReference type="Gene3D" id="2.40.50.1070">
    <property type="match status" value="1"/>
</dbReference>
<keyword evidence="1" id="KW-0408">Iron</keyword>
<keyword evidence="3 6" id="KW-0808">Transferase</keyword>
<dbReference type="PROSITE" id="PS01230">
    <property type="entry name" value="TRMA_1"/>
    <property type="match status" value="1"/>
</dbReference>
<comment type="similarity">
    <text evidence="6">Belongs to the class I-like SAM-binding methyltransferase superfamily. RNA M5U methyltransferase family.</text>
</comment>
<dbReference type="GO" id="GO:0008168">
    <property type="term" value="F:methyltransferase activity"/>
    <property type="evidence" value="ECO:0007669"/>
    <property type="project" value="UniProtKB-KW"/>
</dbReference>
<dbReference type="Gene3D" id="2.40.50.140">
    <property type="entry name" value="Nucleic acid-binding proteins"/>
    <property type="match status" value="1"/>
</dbReference>
<comment type="caution">
    <text evidence="8">The sequence shown here is derived from an EMBL/GenBank/DDBJ whole genome shotgun (WGS) entry which is preliminary data.</text>
</comment>
<dbReference type="PANTHER" id="PTHR11061">
    <property type="entry name" value="RNA M5U METHYLTRANSFERASE"/>
    <property type="match status" value="1"/>
</dbReference>
<evidence type="ECO:0000256" key="3">
    <source>
        <dbReference type="ARBA" id="ARBA00022679"/>
    </source>
</evidence>
<feature type="active site" description="Nucleophile" evidence="6">
    <location>
        <position position="363"/>
    </location>
</feature>
<evidence type="ECO:0000313" key="8">
    <source>
        <dbReference type="EMBL" id="MFD0915978.1"/>
    </source>
</evidence>
<evidence type="ECO:0000256" key="4">
    <source>
        <dbReference type="ARBA" id="ARBA00022691"/>
    </source>
</evidence>
<gene>
    <name evidence="8" type="ORF">ACFQ14_06120</name>
</gene>
<dbReference type="InterPro" id="IPR030390">
    <property type="entry name" value="MeTrfase_TrmA_AS"/>
</dbReference>
<dbReference type="Pfam" id="PF05958">
    <property type="entry name" value="tRNA_U5-meth_tr"/>
    <property type="match status" value="1"/>
</dbReference>
<reference evidence="9" key="1">
    <citation type="journal article" date="2019" name="Int. J. Syst. Evol. Microbiol.">
        <title>The Global Catalogue of Microorganisms (GCM) 10K type strain sequencing project: providing services to taxonomists for standard genome sequencing and annotation.</title>
        <authorList>
            <consortium name="The Broad Institute Genomics Platform"/>
            <consortium name="The Broad Institute Genome Sequencing Center for Infectious Disease"/>
            <person name="Wu L."/>
            <person name="Ma J."/>
        </authorList>
    </citation>
    <scope>NUCLEOTIDE SEQUENCE [LARGE SCALE GENOMIC DNA]</scope>
    <source>
        <strain evidence="9">CCUG 60023</strain>
    </source>
</reference>
<accession>A0ABW3FEU1</accession>
<dbReference type="GO" id="GO:0032259">
    <property type="term" value="P:methylation"/>
    <property type="evidence" value="ECO:0007669"/>
    <property type="project" value="UniProtKB-KW"/>
</dbReference>
<dbReference type="CDD" id="cd02440">
    <property type="entry name" value="AdoMet_MTases"/>
    <property type="match status" value="1"/>
</dbReference>
<protein>
    <submittedName>
        <fullName evidence="8">Class I SAM-dependent RNA methyltransferase</fullName>
        <ecNumber evidence="8">2.1.1.-</ecNumber>
    </submittedName>
</protein>
<proteinExistence type="inferred from homology"/>
<feature type="binding site" evidence="6">
    <location>
        <position position="337"/>
    </location>
    <ligand>
        <name>S-adenosyl-L-methionine</name>
        <dbReference type="ChEBI" id="CHEBI:59789"/>
    </ligand>
</feature>
<feature type="active site" evidence="7">
    <location>
        <position position="363"/>
    </location>
</feature>
<evidence type="ECO:0000256" key="2">
    <source>
        <dbReference type="ARBA" id="ARBA00022603"/>
    </source>
</evidence>
<dbReference type="InterPro" id="IPR012340">
    <property type="entry name" value="NA-bd_OB-fold"/>
</dbReference>
<dbReference type="EMBL" id="JBHTJV010000003">
    <property type="protein sequence ID" value="MFD0915978.1"/>
    <property type="molecule type" value="Genomic_DNA"/>
</dbReference>
<dbReference type="EC" id="2.1.1.-" evidence="8"/>
<feature type="binding site" evidence="6">
    <location>
        <position position="243"/>
    </location>
    <ligand>
        <name>S-adenosyl-L-methionine</name>
        <dbReference type="ChEBI" id="CHEBI:59789"/>
    </ligand>
</feature>
<dbReference type="RefSeq" id="WP_377211817.1">
    <property type="nucleotide sequence ID" value="NZ_JBHTJV010000003.1"/>
</dbReference>
<keyword evidence="9" id="KW-1185">Reference proteome</keyword>
<feature type="binding site" evidence="6">
    <location>
        <position position="290"/>
    </location>
    <ligand>
        <name>S-adenosyl-L-methionine</name>
        <dbReference type="ChEBI" id="CHEBI:59789"/>
    </ligand>
</feature>
<evidence type="ECO:0000313" key="9">
    <source>
        <dbReference type="Proteomes" id="UP001597101"/>
    </source>
</evidence>
<evidence type="ECO:0000256" key="5">
    <source>
        <dbReference type="ARBA" id="ARBA00023014"/>
    </source>
</evidence>
<dbReference type="SUPFAM" id="SSF53335">
    <property type="entry name" value="S-adenosyl-L-methionine-dependent methyltransferases"/>
    <property type="match status" value="1"/>
</dbReference>
<keyword evidence="1" id="KW-0479">Metal-binding</keyword>
<evidence type="ECO:0000256" key="6">
    <source>
        <dbReference type="PROSITE-ProRule" id="PRU01024"/>
    </source>
</evidence>
<dbReference type="InterPro" id="IPR029063">
    <property type="entry name" value="SAM-dependent_MTases_sf"/>
</dbReference>
<sequence length="419" mass="44915">MKIDIRDVGALGDGVGEHNGLSVFVPYTLAGESVVAEGTPPHLALASVEKASAERVEPPCPHFGTCGGCAVQHWERAPYLEWKRGLLANALAAAGLDAKVAPCVPCDAGSRRRATFSARRTDDGLVFGFHEWQDEAIVQLSQCPVLHPAISSKMEAIAKLCPVLMRGREIVQVLVTQCDNGLDLAFTLEQMPSDAMEADFVRAFSRSQFLRASANGAILVEREKPIVSFGAVQVAIAPGTFLQTVPEVEAVMARDVAKHLAKSKRIVDLFSGSGTFALRLAQKARVHAVESDGLALEALATGAGGEGLKPVTTEERDLFEAPLTVKELNRFDGICLDPPRAGAAEQVANIAKSDVKRVAYVSCSPASLARDLKVLVRGGYQIDSATPYDQFLWSPHVEAVVTLSRPKSKAQRPIFGRKV</sequence>
<dbReference type="Proteomes" id="UP001597101">
    <property type="component" value="Unassembled WGS sequence"/>
</dbReference>
<dbReference type="Gene3D" id="3.40.50.150">
    <property type="entry name" value="Vaccinia Virus protein VP39"/>
    <property type="match status" value="1"/>
</dbReference>
<dbReference type="InterPro" id="IPR010280">
    <property type="entry name" value="U5_MeTrfase_fam"/>
</dbReference>
<dbReference type="PANTHER" id="PTHR11061:SF49">
    <property type="entry name" value="23S RRNA (URACIL(1939)-C(5))-METHYLTRANSFERASE RLMD"/>
    <property type="match status" value="1"/>
</dbReference>
<evidence type="ECO:0000256" key="7">
    <source>
        <dbReference type="PROSITE-ProRule" id="PRU10015"/>
    </source>
</evidence>
<dbReference type="SUPFAM" id="SSF50249">
    <property type="entry name" value="Nucleic acid-binding proteins"/>
    <property type="match status" value="1"/>
</dbReference>